<dbReference type="InterPro" id="IPR001173">
    <property type="entry name" value="Glyco_trans_2-like"/>
</dbReference>
<dbReference type="Pfam" id="PF00535">
    <property type="entry name" value="Glycos_transf_2"/>
    <property type="match status" value="1"/>
</dbReference>
<dbReference type="Gene3D" id="3.90.550.10">
    <property type="entry name" value="Spore Coat Polysaccharide Biosynthesis Protein SpsA, Chain A"/>
    <property type="match status" value="1"/>
</dbReference>
<organism evidence="2 3">
    <name type="scientific">Flavimaribacter sediminis</name>
    <dbReference type="NCBI Taxonomy" id="2865987"/>
    <lineage>
        <taxon>Bacteria</taxon>
        <taxon>Pseudomonadati</taxon>
        <taxon>Pseudomonadota</taxon>
        <taxon>Alphaproteobacteria</taxon>
        <taxon>Hyphomicrobiales</taxon>
        <taxon>Rhizobiaceae</taxon>
        <taxon>Flavimaribacter</taxon>
    </lineage>
</organism>
<dbReference type="EMBL" id="JAICBX010000003">
    <property type="protein sequence ID" value="MBW8638922.1"/>
    <property type="molecule type" value="Genomic_DNA"/>
</dbReference>
<evidence type="ECO:0000259" key="1">
    <source>
        <dbReference type="Pfam" id="PF00535"/>
    </source>
</evidence>
<dbReference type="InterPro" id="IPR029044">
    <property type="entry name" value="Nucleotide-diphossugar_trans"/>
</dbReference>
<dbReference type="Proteomes" id="UP001196509">
    <property type="component" value="Unassembled WGS sequence"/>
</dbReference>
<name>A0AAE2ZQK6_9HYPH</name>
<sequence length="331" mass="36838">MTQYPVTASIVVPAYNCETMIAETLRSLLEQTFADFELIVVDDGSSDGTVDVVNSFDDPRLRLVRQANRGLAGAHNTGVHEARGEFIGFCDADDLWLPEKLEKHVAHLRSNPQVGISFAGSRMIDENGKPLGIDQKPKLRNITAIDVFKRNPIGNGSSAVIRAAALEGFAYRPAGETERDWWFDETFRQSDDIEGWLRFIVTQDWVIEGIPGLLTDYRIHCSGLSSNIERQFESWDRMRKKVIAIAPALLGKQDRVAEAYQLRYLCRRAVSLRDGDVAFDLCVRSMGKSLRPFVEEPVKSLITLGAAVALKLFGDGLLGAAESILLRRKLA</sequence>
<comment type="caution">
    <text evidence="2">The sequence shown here is derived from an EMBL/GenBank/DDBJ whole genome shotgun (WGS) entry which is preliminary data.</text>
</comment>
<feature type="domain" description="Glycosyltransferase 2-like" evidence="1">
    <location>
        <begin position="9"/>
        <end position="161"/>
    </location>
</feature>
<dbReference type="SUPFAM" id="SSF53448">
    <property type="entry name" value="Nucleotide-diphospho-sugar transferases"/>
    <property type="match status" value="1"/>
</dbReference>
<dbReference type="RefSeq" id="WP_220229642.1">
    <property type="nucleotide sequence ID" value="NZ_JAICBX010000003.1"/>
</dbReference>
<protein>
    <submittedName>
        <fullName evidence="2">Glycosyltransferase family 2 protein</fullName>
    </submittedName>
</protein>
<dbReference type="CDD" id="cd00761">
    <property type="entry name" value="Glyco_tranf_GTA_type"/>
    <property type="match status" value="1"/>
</dbReference>
<evidence type="ECO:0000313" key="2">
    <source>
        <dbReference type="EMBL" id="MBW8638922.1"/>
    </source>
</evidence>
<gene>
    <name evidence="2" type="ORF">K1W69_17125</name>
</gene>
<evidence type="ECO:0000313" key="3">
    <source>
        <dbReference type="Proteomes" id="UP001196509"/>
    </source>
</evidence>
<dbReference type="AlphaFoldDB" id="A0AAE2ZQK6"/>
<dbReference type="PANTHER" id="PTHR43685:SF2">
    <property type="entry name" value="GLYCOSYLTRANSFERASE 2-LIKE DOMAIN-CONTAINING PROTEIN"/>
    <property type="match status" value="1"/>
</dbReference>
<accession>A0AAE2ZQK6</accession>
<keyword evidence="3" id="KW-1185">Reference proteome</keyword>
<dbReference type="PANTHER" id="PTHR43685">
    <property type="entry name" value="GLYCOSYLTRANSFERASE"/>
    <property type="match status" value="1"/>
</dbReference>
<proteinExistence type="predicted"/>
<dbReference type="InterPro" id="IPR050834">
    <property type="entry name" value="Glycosyltransf_2"/>
</dbReference>
<reference evidence="2" key="1">
    <citation type="submission" date="2021-08" db="EMBL/GenBank/DDBJ databases">
        <title>Hoeflea bacterium WL0058 sp. nov., isolated from the sediment.</title>
        <authorList>
            <person name="Wang L."/>
            <person name="Zhang D."/>
        </authorList>
    </citation>
    <scope>NUCLEOTIDE SEQUENCE</scope>
    <source>
        <strain evidence="2">WL0058</strain>
    </source>
</reference>